<dbReference type="AlphaFoldDB" id="A0A0F9PLU2"/>
<reference evidence="1" key="1">
    <citation type="journal article" date="2015" name="Nature">
        <title>Complex archaea that bridge the gap between prokaryotes and eukaryotes.</title>
        <authorList>
            <person name="Spang A."/>
            <person name="Saw J.H."/>
            <person name="Jorgensen S.L."/>
            <person name="Zaremba-Niedzwiedzka K."/>
            <person name="Martijn J."/>
            <person name="Lind A.E."/>
            <person name="van Eijk R."/>
            <person name="Schleper C."/>
            <person name="Guy L."/>
            <person name="Ettema T.J."/>
        </authorList>
    </citation>
    <scope>NUCLEOTIDE SEQUENCE</scope>
</reference>
<accession>A0A0F9PLU2</accession>
<comment type="caution">
    <text evidence="1">The sequence shown here is derived from an EMBL/GenBank/DDBJ whole genome shotgun (WGS) entry which is preliminary data.</text>
</comment>
<sequence>MIAVAREKIPLDTSPRALRVFRGCFLKVLRKNTYHFLSRVSKTTPPIPAIPADHLG</sequence>
<proteinExistence type="predicted"/>
<protein>
    <submittedName>
        <fullName evidence="1">Uncharacterized protein</fullName>
    </submittedName>
</protein>
<name>A0A0F9PLU2_9ZZZZ</name>
<organism evidence="1">
    <name type="scientific">marine sediment metagenome</name>
    <dbReference type="NCBI Taxonomy" id="412755"/>
    <lineage>
        <taxon>unclassified sequences</taxon>
        <taxon>metagenomes</taxon>
        <taxon>ecological metagenomes</taxon>
    </lineage>
</organism>
<evidence type="ECO:0000313" key="1">
    <source>
        <dbReference type="EMBL" id="KKM94222.1"/>
    </source>
</evidence>
<gene>
    <name evidence="1" type="ORF">LCGC14_1200410</name>
</gene>
<dbReference type="EMBL" id="LAZR01006166">
    <property type="protein sequence ID" value="KKM94222.1"/>
    <property type="molecule type" value="Genomic_DNA"/>
</dbReference>